<dbReference type="SMART" id="SM00855">
    <property type="entry name" value="PGAM"/>
    <property type="match status" value="1"/>
</dbReference>
<proteinExistence type="predicted"/>
<keyword evidence="3" id="KW-1185">Reference proteome</keyword>
<comment type="caution">
    <text evidence="2">The sequence shown here is derived from an EMBL/GenBank/DDBJ whole genome shotgun (WGS) entry which is preliminary data.</text>
</comment>
<name>A0ABP7XQ38_9ACTN</name>
<dbReference type="CDD" id="cd07067">
    <property type="entry name" value="HP_PGM_like"/>
    <property type="match status" value="1"/>
</dbReference>
<reference evidence="3" key="1">
    <citation type="journal article" date="2019" name="Int. J. Syst. Evol. Microbiol.">
        <title>The Global Catalogue of Microorganisms (GCM) 10K type strain sequencing project: providing services to taxonomists for standard genome sequencing and annotation.</title>
        <authorList>
            <consortium name="The Broad Institute Genomics Platform"/>
            <consortium name="The Broad Institute Genome Sequencing Center for Infectious Disease"/>
            <person name="Wu L."/>
            <person name="Ma J."/>
        </authorList>
    </citation>
    <scope>NUCLEOTIDE SEQUENCE [LARGE SCALE GENOMIC DNA]</scope>
    <source>
        <strain evidence="3">JCM 16703</strain>
    </source>
</reference>
<dbReference type="Pfam" id="PF00300">
    <property type="entry name" value="His_Phos_1"/>
    <property type="match status" value="1"/>
</dbReference>
<keyword evidence="1" id="KW-0378">Hydrolase</keyword>
<evidence type="ECO:0000313" key="3">
    <source>
        <dbReference type="Proteomes" id="UP001501495"/>
    </source>
</evidence>
<dbReference type="RefSeq" id="WP_344734337.1">
    <property type="nucleotide sequence ID" value="NZ_BAAAZH010000024.1"/>
</dbReference>
<dbReference type="Proteomes" id="UP001501495">
    <property type="component" value="Unassembled WGS sequence"/>
</dbReference>
<dbReference type="EMBL" id="BAAAZH010000024">
    <property type="protein sequence ID" value="GAA4123722.1"/>
    <property type="molecule type" value="Genomic_DNA"/>
</dbReference>
<evidence type="ECO:0000313" key="2">
    <source>
        <dbReference type="EMBL" id="GAA4123722.1"/>
    </source>
</evidence>
<protein>
    <submittedName>
        <fullName evidence="2">Histidine phosphatase family protein</fullName>
    </submittedName>
</protein>
<accession>A0ABP7XQ38</accession>
<dbReference type="PANTHER" id="PTHR20935">
    <property type="entry name" value="PHOSPHOGLYCERATE MUTASE-RELATED"/>
    <property type="match status" value="1"/>
</dbReference>
<gene>
    <name evidence="2" type="ORF">GCM10022215_30680</name>
</gene>
<evidence type="ECO:0000256" key="1">
    <source>
        <dbReference type="ARBA" id="ARBA00022801"/>
    </source>
</evidence>
<dbReference type="Gene3D" id="3.40.50.1240">
    <property type="entry name" value="Phosphoglycerate mutase-like"/>
    <property type="match status" value="1"/>
</dbReference>
<dbReference type="InterPro" id="IPR051021">
    <property type="entry name" value="Mito_Ser/Thr_phosphatase"/>
</dbReference>
<dbReference type="PANTHER" id="PTHR20935:SF0">
    <property type="entry name" value="SERINE_THREONINE-PROTEIN PHOSPHATASE PGAM5, MITOCHONDRIAL"/>
    <property type="match status" value="1"/>
</dbReference>
<dbReference type="SUPFAM" id="SSF53254">
    <property type="entry name" value="Phosphoglycerate mutase-like"/>
    <property type="match status" value="1"/>
</dbReference>
<sequence>MLLVRHGQASFGADDYDVLSPAGWEQGRILGRYLAARGVRPTTLVRGGLRRHRETLEAICETAGWTQPAVEDPRWDEFDHLAVVAAHPEFAASDDLDRRGFQAIFEAATAAWIAGTLTGHETFAAFGERARAALADAAASAGPGAEVVVVTSGGVIAAVAAALLETELPPGDPAIGRLWNRFNTVCVNTGMTRVVVGRTGARLLTFNEHAHLEGEHLTYR</sequence>
<organism evidence="2 3">
    <name type="scientific">Nocardioides fonticola</name>
    <dbReference type="NCBI Taxonomy" id="450363"/>
    <lineage>
        <taxon>Bacteria</taxon>
        <taxon>Bacillati</taxon>
        <taxon>Actinomycetota</taxon>
        <taxon>Actinomycetes</taxon>
        <taxon>Propionibacteriales</taxon>
        <taxon>Nocardioidaceae</taxon>
        <taxon>Nocardioides</taxon>
    </lineage>
</organism>
<dbReference type="InterPro" id="IPR013078">
    <property type="entry name" value="His_Pase_superF_clade-1"/>
</dbReference>
<dbReference type="InterPro" id="IPR029033">
    <property type="entry name" value="His_PPase_superfam"/>
</dbReference>